<feature type="binding site" evidence="10">
    <location>
        <position position="162"/>
    </location>
    <ligand>
        <name>NAD(+)</name>
        <dbReference type="ChEBI" id="CHEBI:57540"/>
    </ligand>
</feature>
<feature type="active site" description="Nucleophile" evidence="8">
    <location>
        <position position="273"/>
    </location>
</feature>
<dbReference type="GO" id="GO:0051287">
    <property type="term" value="F:NAD binding"/>
    <property type="evidence" value="ECO:0007669"/>
    <property type="project" value="InterPro"/>
</dbReference>
<feature type="binding site" evidence="9">
    <location>
        <begin position="159"/>
        <end position="162"/>
    </location>
    <ligand>
        <name>substrate</name>
    </ligand>
</feature>
<dbReference type="GO" id="GO:0006065">
    <property type="term" value="P:UDP-glucuronate biosynthetic process"/>
    <property type="evidence" value="ECO:0007669"/>
    <property type="project" value="UniProtKB-UniPathway"/>
</dbReference>
<feature type="binding site" evidence="10">
    <location>
        <position position="130"/>
    </location>
    <ligand>
        <name>NAD(+)</name>
        <dbReference type="ChEBI" id="CHEBI:57540"/>
    </ligand>
</feature>
<evidence type="ECO:0000256" key="3">
    <source>
        <dbReference type="ARBA" id="ARBA00012954"/>
    </source>
</evidence>
<name>A0A4P6JP83_KTERU</name>
<evidence type="ECO:0000256" key="8">
    <source>
        <dbReference type="PIRSR" id="PIRSR500134-1"/>
    </source>
</evidence>
<dbReference type="InterPro" id="IPR014027">
    <property type="entry name" value="UDP-Glc/GDP-Man_DH_C"/>
</dbReference>
<evidence type="ECO:0000256" key="6">
    <source>
        <dbReference type="ARBA" id="ARBA00047473"/>
    </source>
</evidence>
<keyword evidence="4 7" id="KW-0560">Oxidoreductase</keyword>
<proteinExistence type="inferred from homology"/>
<evidence type="ECO:0000256" key="9">
    <source>
        <dbReference type="PIRSR" id="PIRSR500134-2"/>
    </source>
</evidence>
<evidence type="ECO:0000313" key="13">
    <source>
        <dbReference type="Proteomes" id="UP000290365"/>
    </source>
</evidence>
<feature type="binding site" evidence="10">
    <location>
        <position position="90"/>
    </location>
    <ligand>
        <name>NAD(+)</name>
        <dbReference type="ChEBI" id="CHEBI:57540"/>
    </ligand>
</feature>
<feature type="binding site" evidence="10">
    <location>
        <position position="30"/>
    </location>
    <ligand>
        <name>NAD(+)</name>
        <dbReference type="ChEBI" id="CHEBI:57540"/>
    </ligand>
</feature>
<dbReference type="EC" id="1.1.1.22" evidence="3 7"/>
<feature type="domain" description="UDP-glucose/GDP-mannose dehydrogenase C-terminal" evidence="11">
    <location>
        <begin position="326"/>
        <end position="436"/>
    </location>
</feature>
<gene>
    <name evidence="12" type="ORF">EPA93_13370</name>
</gene>
<dbReference type="SMART" id="SM00984">
    <property type="entry name" value="UDPG_MGDP_dh_C"/>
    <property type="match status" value="1"/>
</dbReference>
<dbReference type="InterPro" id="IPR008927">
    <property type="entry name" value="6-PGluconate_DH-like_C_sf"/>
</dbReference>
<evidence type="ECO:0000256" key="10">
    <source>
        <dbReference type="PIRSR" id="PIRSR500134-3"/>
    </source>
</evidence>
<dbReference type="Pfam" id="PF03720">
    <property type="entry name" value="UDPG_MGDP_dh_C"/>
    <property type="match status" value="1"/>
</dbReference>
<keyword evidence="5 7" id="KW-0520">NAD</keyword>
<dbReference type="InterPro" id="IPR001732">
    <property type="entry name" value="UDP-Glc/GDP-Man_DH_N"/>
</dbReference>
<comment type="similarity">
    <text evidence="2 7">Belongs to the UDP-glucose/GDP-mannose dehydrogenase family.</text>
</comment>
<comment type="pathway">
    <text evidence="1">Nucleotide-sugar biosynthesis; UDP-alpha-D-glucuronate biosynthesis; UDP-alpha-D-glucuronate from UDP-alpha-D-glucose: step 1/1.</text>
</comment>
<dbReference type="NCBIfam" id="TIGR03026">
    <property type="entry name" value="NDP-sugDHase"/>
    <property type="match status" value="1"/>
</dbReference>
<reference evidence="12 13" key="1">
    <citation type="submission" date="2019-01" db="EMBL/GenBank/DDBJ databases">
        <title>Ktedonosporobacter rubrisoli SCAWS-G2.</title>
        <authorList>
            <person name="Huang Y."/>
            <person name="Yan B."/>
        </authorList>
    </citation>
    <scope>NUCLEOTIDE SEQUENCE [LARGE SCALE GENOMIC DNA]</scope>
    <source>
        <strain evidence="12 13">SCAWS-G2</strain>
    </source>
</reference>
<dbReference type="EMBL" id="CP035758">
    <property type="protein sequence ID" value="QBD76940.1"/>
    <property type="molecule type" value="Genomic_DNA"/>
</dbReference>
<dbReference type="RefSeq" id="WP_129888004.1">
    <property type="nucleotide sequence ID" value="NZ_CP035758.1"/>
</dbReference>
<evidence type="ECO:0000256" key="7">
    <source>
        <dbReference type="PIRNR" id="PIRNR000124"/>
    </source>
</evidence>
<dbReference type="InterPro" id="IPR036291">
    <property type="entry name" value="NAD(P)-bd_dom_sf"/>
</dbReference>
<dbReference type="PIRSF" id="PIRSF000124">
    <property type="entry name" value="UDPglc_GDPman_dh"/>
    <property type="match status" value="1"/>
</dbReference>
<sequence length="465" mass="51498">MKVIVIGTGFVGLTHAAVCSEYGHEVYAYDIDRERIAAYQTGQRQEIERYVNEPELAAIVQERLARSLFFCNELAPIIEGVEVIFLCVPTPAGLDGATDLSSYLAAVSVLAPLLAQRRDAGRVVIVNKSTVPVGTARSLAQILQEYQVPNVGVASNPEFLPEGDAVEKSRRPDRVLIGADDQQDFQLLRLLYSQFVHHVRIRYIETTPETAEASKYVANSLLFTAISFWNGVAARLAETDEKIRLDELRMAVTADSRISPWGSYVSNGAGGSCFGKDIQSLIRQLRTGGQQTPLLDSVYAINEEQKTYLLERAEQQGISFQGKTVALVGLAFKQRTNDIRDASSLALIEALLQRGVSAIRTYDPMALNNARRMFTPEKNPLYSKISYHESAQEALQGSHAVCISTDWQEFRGLSRTIRQTVSPPYVILDGRRMLPDAAELVRAGYDYVAVGSVYLQAQEQKAEEQ</sequence>
<feature type="binding site" evidence="10">
    <location>
        <position position="35"/>
    </location>
    <ligand>
        <name>NAD(+)</name>
        <dbReference type="ChEBI" id="CHEBI:57540"/>
    </ligand>
</feature>
<dbReference type="InterPro" id="IPR017476">
    <property type="entry name" value="UDP-Glc/GDP-Man"/>
</dbReference>
<dbReference type="InterPro" id="IPR028357">
    <property type="entry name" value="UDPglc_DH_bac"/>
</dbReference>
<organism evidence="12 13">
    <name type="scientific">Ktedonosporobacter rubrisoli</name>
    <dbReference type="NCBI Taxonomy" id="2509675"/>
    <lineage>
        <taxon>Bacteria</taxon>
        <taxon>Bacillati</taxon>
        <taxon>Chloroflexota</taxon>
        <taxon>Ktedonobacteria</taxon>
        <taxon>Ktedonobacterales</taxon>
        <taxon>Ktedonosporobacteraceae</taxon>
        <taxon>Ktedonosporobacter</taxon>
    </lineage>
</organism>
<comment type="catalytic activity">
    <reaction evidence="6 7">
        <text>UDP-alpha-D-glucose + 2 NAD(+) + H2O = UDP-alpha-D-glucuronate + 2 NADH + 3 H(+)</text>
        <dbReference type="Rhea" id="RHEA:23596"/>
        <dbReference type="ChEBI" id="CHEBI:15377"/>
        <dbReference type="ChEBI" id="CHEBI:15378"/>
        <dbReference type="ChEBI" id="CHEBI:57540"/>
        <dbReference type="ChEBI" id="CHEBI:57945"/>
        <dbReference type="ChEBI" id="CHEBI:58052"/>
        <dbReference type="ChEBI" id="CHEBI:58885"/>
        <dbReference type="EC" id="1.1.1.22"/>
    </reaction>
</comment>
<dbReference type="PIRSF" id="PIRSF500134">
    <property type="entry name" value="UDPglc_DH_bac"/>
    <property type="match status" value="1"/>
</dbReference>
<feature type="binding site" evidence="9">
    <location>
        <position position="270"/>
    </location>
    <ligand>
        <name>substrate</name>
    </ligand>
</feature>
<feature type="binding site" evidence="9">
    <location>
        <position position="215"/>
    </location>
    <ligand>
        <name>substrate</name>
    </ligand>
</feature>
<dbReference type="KEGG" id="kbs:EPA93_13370"/>
<dbReference type="UniPathway" id="UPA00038">
    <property type="reaction ID" value="UER00491"/>
</dbReference>
<evidence type="ECO:0000313" key="12">
    <source>
        <dbReference type="EMBL" id="QBD76940.1"/>
    </source>
</evidence>
<dbReference type="PANTHER" id="PTHR43750:SF3">
    <property type="entry name" value="UDP-GLUCOSE 6-DEHYDROGENASE TUAD"/>
    <property type="match status" value="1"/>
</dbReference>
<dbReference type="SUPFAM" id="SSF52413">
    <property type="entry name" value="UDP-glucose/GDP-mannose dehydrogenase C-terminal domain"/>
    <property type="match status" value="1"/>
</dbReference>
<dbReference type="GO" id="GO:0003979">
    <property type="term" value="F:UDP-glucose 6-dehydrogenase activity"/>
    <property type="evidence" value="ECO:0007669"/>
    <property type="project" value="UniProtKB-EC"/>
</dbReference>
<dbReference type="Proteomes" id="UP000290365">
    <property type="component" value="Chromosome"/>
</dbReference>
<evidence type="ECO:0000256" key="2">
    <source>
        <dbReference type="ARBA" id="ARBA00006601"/>
    </source>
</evidence>
<keyword evidence="13" id="KW-1185">Reference proteome</keyword>
<feature type="binding site" evidence="9">
    <location>
        <position position="333"/>
    </location>
    <ligand>
        <name>substrate</name>
    </ligand>
</feature>
<dbReference type="InterPro" id="IPR036220">
    <property type="entry name" value="UDP-Glc/GDP-Man_DH_C_sf"/>
</dbReference>
<dbReference type="SUPFAM" id="SSF48179">
    <property type="entry name" value="6-phosphogluconate dehydrogenase C-terminal domain-like"/>
    <property type="match status" value="1"/>
</dbReference>
<feature type="binding site" evidence="10">
    <location>
        <position position="276"/>
    </location>
    <ligand>
        <name>NAD(+)</name>
        <dbReference type="ChEBI" id="CHEBI:57540"/>
    </ligand>
</feature>
<dbReference type="AlphaFoldDB" id="A0A4P6JP83"/>
<evidence type="ECO:0000259" key="11">
    <source>
        <dbReference type="SMART" id="SM00984"/>
    </source>
</evidence>
<evidence type="ECO:0000256" key="5">
    <source>
        <dbReference type="ARBA" id="ARBA00023027"/>
    </source>
</evidence>
<dbReference type="Pfam" id="PF03721">
    <property type="entry name" value="UDPG_MGDP_dh_N"/>
    <property type="match status" value="1"/>
</dbReference>
<feature type="binding site" evidence="10">
    <location>
        <position position="340"/>
    </location>
    <ligand>
        <name>NAD(+)</name>
        <dbReference type="ChEBI" id="CHEBI:57540"/>
    </ligand>
</feature>
<dbReference type="SUPFAM" id="SSF51735">
    <property type="entry name" value="NAD(P)-binding Rossmann-fold domains"/>
    <property type="match status" value="1"/>
</dbReference>
<evidence type="ECO:0000256" key="1">
    <source>
        <dbReference type="ARBA" id="ARBA00004701"/>
    </source>
</evidence>
<accession>A0A4P6JP83</accession>
<evidence type="ECO:0000256" key="4">
    <source>
        <dbReference type="ARBA" id="ARBA00023002"/>
    </source>
</evidence>
<dbReference type="PANTHER" id="PTHR43750">
    <property type="entry name" value="UDP-GLUCOSE 6-DEHYDROGENASE TUAD"/>
    <property type="match status" value="1"/>
</dbReference>
<dbReference type="InterPro" id="IPR014026">
    <property type="entry name" value="UDP-Glc/GDP-Man_DH_dimer"/>
</dbReference>
<protein>
    <recommendedName>
        <fullName evidence="3 7">UDP-glucose 6-dehydrogenase</fullName>
        <ecNumber evidence="3 7">1.1.1.22</ecNumber>
    </recommendedName>
</protein>
<dbReference type="GO" id="GO:0000271">
    <property type="term" value="P:polysaccharide biosynthetic process"/>
    <property type="evidence" value="ECO:0007669"/>
    <property type="project" value="InterPro"/>
</dbReference>
<dbReference type="Gene3D" id="3.40.50.720">
    <property type="entry name" value="NAD(P)-binding Rossmann-like Domain"/>
    <property type="match status" value="2"/>
</dbReference>
<dbReference type="Pfam" id="PF00984">
    <property type="entry name" value="UDPG_MGDP_dh"/>
    <property type="match status" value="1"/>
</dbReference>
<dbReference type="OrthoDB" id="9803238at2"/>